<evidence type="ECO:0000256" key="4">
    <source>
        <dbReference type="ARBA" id="ARBA00022475"/>
    </source>
</evidence>
<feature type="transmembrane region" description="Helical" evidence="10">
    <location>
        <begin position="96"/>
        <end position="116"/>
    </location>
</feature>
<keyword evidence="4 10" id="KW-1003">Cell membrane</keyword>
<evidence type="ECO:0000313" key="13">
    <source>
        <dbReference type="Proteomes" id="UP000494245"/>
    </source>
</evidence>
<dbReference type="AlphaFoldDB" id="A0A6V8LQD5"/>
<keyword evidence="6 10" id="KW-0812">Transmembrane</keyword>
<keyword evidence="13" id="KW-1185">Reference proteome</keyword>
<dbReference type="PANTHER" id="PTHR35091">
    <property type="entry name" value="FLAGELLAR PROTEIN FLIL"/>
    <property type="match status" value="1"/>
</dbReference>
<evidence type="ECO:0000256" key="11">
    <source>
        <dbReference type="SAM" id="MobiDB-lite"/>
    </source>
</evidence>
<evidence type="ECO:0000256" key="9">
    <source>
        <dbReference type="ARBA" id="ARBA00023136"/>
    </source>
</evidence>
<keyword evidence="9 10" id="KW-0472">Membrane</keyword>
<comment type="caution">
    <text evidence="12">The sequence shown here is derived from an EMBL/GenBank/DDBJ whole genome shotgun (WGS) entry which is preliminary data.</text>
</comment>
<evidence type="ECO:0000256" key="5">
    <source>
        <dbReference type="ARBA" id="ARBA00022500"/>
    </source>
</evidence>
<dbReference type="GO" id="GO:0005886">
    <property type="term" value="C:plasma membrane"/>
    <property type="evidence" value="ECO:0007669"/>
    <property type="project" value="UniProtKB-SubCell"/>
</dbReference>
<dbReference type="RefSeq" id="WP_173080724.1">
    <property type="nucleotide sequence ID" value="NZ_BLTE01000001.1"/>
</dbReference>
<evidence type="ECO:0000256" key="7">
    <source>
        <dbReference type="ARBA" id="ARBA00022779"/>
    </source>
</evidence>
<feature type="region of interest" description="Disordered" evidence="11">
    <location>
        <begin position="23"/>
        <end position="78"/>
    </location>
</feature>
<evidence type="ECO:0000256" key="3">
    <source>
        <dbReference type="ARBA" id="ARBA00008281"/>
    </source>
</evidence>
<dbReference type="PANTHER" id="PTHR35091:SF2">
    <property type="entry name" value="FLAGELLAR PROTEIN FLIL"/>
    <property type="match status" value="1"/>
</dbReference>
<keyword evidence="8 10" id="KW-1133">Transmembrane helix</keyword>
<dbReference type="EMBL" id="BLTE01000001">
    <property type="protein sequence ID" value="GFK92548.1"/>
    <property type="molecule type" value="Genomic_DNA"/>
</dbReference>
<gene>
    <name evidence="12" type="ORF">NNJEOMEG_00373</name>
</gene>
<reference evidence="12 13" key="2">
    <citation type="submission" date="2020-05" db="EMBL/GenBank/DDBJ databases">
        <title>Draft genome sequence of Desulfovibrio sp. strainFSS-1.</title>
        <authorList>
            <person name="Shimoshige H."/>
            <person name="Kobayashi H."/>
            <person name="Maekawa T."/>
        </authorList>
    </citation>
    <scope>NUCLEOTIDE SEQUENCE [LARGE SCALE GENOMIC DNA]</scope>
    <source>
        <strain evidence="12 13">SIID29052-01</strain>
    </source>
</reference>
<comment type="similarity">
    <text evidence="3 10">Belongs to the FliL family.</text>
</comment>
<sequence>MVPAPPPDDPGATGPRSQAFVAEDSEQTKAKLDDAELSTTGSPRALQKVELDLDDAPFLEEEEELPPPPEELPKAPAPQPLGDVPVKLPLWKNKKVILGAAALLLILIGFCGWWFFLRADEPPPPPPPPPPVVEPPKPVEPPPPPPPADIFVPMAPFLVEKSDEKGATKILSLKVKLVYKEDPRLAQEIQAKTFSLRDGLYYNLKNKSFALLTDKDSVEQLRDELRGVVNNYLNTGQIDQILFEELLVK</sequence>
<evidence type="ECO:0000256" key="8">
    <source>
        <dbReference type="ARBA" id="ARBA00022989"/>
    </source>
</evidence>
<comment type="function">
    <text evidence="1 10">Controls the rotational direction of flagella during chemotaxis.</text>
</comment>
<dbReference type="InterPro" id="IPR005503">
    <property type="entry name" value="FliL"/>
</dbReference>
<evidence type="ECO:0000256" key="1">
    <source>
        <dbReference type="ARBA" id="ARBA00002254"/>
    </source>
</evidence>
<dbReference type="Proteomes" id="UP000494245">
    <property type="component" value="Unassembled WGS sequence"/>
</dbReference>
<accession>A0A6V8LQD5</accession>
<dbReference type="GO" id="GO:0009425">
    <property type="term" value="C:bacterial-type flagellum basal body"/>
    <property type="evidence" value="ECO:0007669"/>
    <property type="project" value="InterPro"/>
</dbReference>
<evidence type="ECO:0000256" key="6">
    <source>
        <dbReference type="ARBA" id="ARBA00022692"/>
    </source>
</evidence>
<keyword evidence="7 10" id="KW-0283">Flagellar rotation</keyword>
<organism evidence="12 13">
    <name type="scientific">Fundidesulfovibrio magnetotacticus</name>
    <dbReference type="NCBI Taxonomy" id="2730080"/>
    <lineage>
        <taxon>Bacteria</taxon>
        <taxon>Pseudomonadati</taxon>
        <taxon>Thermodesulfobacteriota</taxon>
        <taxon>Desulfovibrionia</taxon>
        <taxon>Desulfovibrionales</taxon>
        <taxon>Desulfovibrionaceae</taxon>
        <taxon>Fundidesulfovibrio</taxon>
    </lineage>
</organism>
<dbReference type="Pfam" id="PF03748">
    <property type="entry name" value="FliL"/>
    <property type="match status" value="1"/>
</dbReference>
<reference evidence="12 13" key="1">
    <citation type="submission" date="2020-04" db="EMBL/GenBank/DDBJ databases">
        <authorList>
            <consortium name="Desulfovibrio sp. FSS-1 genome sequencing consortium"/>
            <person name="Shimoshige H."/>
            <person name="Kobayashi H."/>
            <person name="Maekawa T."/>
        </authorList>
    </citation>
    <scope>NUCLEOTIDE SEQUENCE [LARGE SCALE GENOMIC DNA]</scope>
    <source>
        <strain evidence="12 13">SIID29052-01</strain>
    </source>
</reference>
<evidence type="ECO:0000256" key="2">
    <source>
        <dbReference type="ARBA" id="ARBA00004162"/>
    </source>
</evidence>
<feature type="compositionally biased region" description="Acidic residues" evidence="11">
    <location>
        <begin position="52"/>
        <end position="65"/>
    </location>
</feature>
<feature type="region of interest" description="Disordered" evidence="11">
    <location>
        <begin position="126"/>
        <end position="146"/>
    </location>
</feature>
<evidence type="ECO:0000313" key="12">
    <source>
        <dbReference type="EMBL" id="GFK92548.1"/>
    </source>
</evidence>
<dbReference type="GO" id="GO:0071978">
    <property type="term" value="P:bacterial-type flagellum-dependent swarming motility"/>
    <property type="evidence" value="ECO:0007669"/>
    <property type="project" value="TreeGrafter"/>
</dbReference>
<evidence type="ECO:0000256" key="10">
    <source>
        <dbReference type="RuleBase" id="RU364125"/>
    </source>
</evidence>
<proteinExistence type="inferred from homology"/>
<feature type="compositionally biased region" description="Pro residues" evidence="11">
    <location>
        <begin position="66"/>
        <end position="78"/>
    </location>
</feature>
<name>A0A6V8LQD5_9BACT</name>
<keyword evidence="5 10" id="KW-0145">Chemotaxis</keyword>
<dbReference type="GO" id="GO:0006935">
    <property type="term" value="P:chemotaxis"/>
    <property type="evidence" value="ECO:0007669"/>
    <property type="project" value="UniProtKB-KW"/>
</dbReference>
<protein>
    <recommendedName>
        <fullName evidence="10">Flagellar protein FliL</fullName>
    </recommendedName>
</protein>
<comment type="subcellular location">
    <subcellularLocation>
        <location evidence="2">Cell membrane</location>
        <topology evidence="2">Single-pass membrane protein</topology>
    </subcellularLocation>
</comment>